<evidence type="ECO:0000313" key="23">
    <source>
        <dbReference type="EMBL" id="KAI1715595.1"/>
    </source>
</evidence>
<feature type="transmembrane region" description="Helical" evidence="21">
    <location>
        <begin position="39"/>
        <end position="60"/>
    </location>
</feature>
<dbReference type="PROSITE" id="PS51459">
    <property type="entry name" value="FIDO"/>
    <property type="match status" value="1"/>
</dbReference>
<dbReference type="EC" id="2.7.7.108" evidence="12"/>
<dbReference type="SUPFAM" id="SSF48452">
    <property type="entry name" value="TPR-like"/>
    <property type="match status" value="1"/>
</dbReference>
<feature type="glycosylation site" description="N-linked (GlcNAc...) asparagine" evidence="19">
    <location>
        <position position="320"/>
    </location>
</feature>
<feature type="site" description="Important for autoinhibition of adenylyltransferase activity" evidence="18">
    <location>
        <position position="279"/>
    </location>
</feature>
<name>A0AAD4N4W9_9BILA</name>
<evidence type="ECO:0000256" key="4">
    <source>
        <dbReference type="ARBA" id="ARBA00022692"/>
    </source>
</evidence>
<organism evidence="23 24">
    <name type="scientific">Ditylenchus destructor</name>
    <dbReference type="NCBI Taxonomy" id="166010"/>
    <lineage>
        <taxon>Eukaryota</taxon>
        <taxon>Metazoa</taxon>
        <taxon>Ecdysozoa</taxon>
        <taxon>Nematoda</taxon>
        <taxon>Chromadorea</taxon>
        <taxon>Rhabditida</taxon>
        <taxon>Tylenchina</taxon>
        <taxon>Tylenchomorpha</taxon>
        <taxon>Sphaerularioidea</taxon>
        <taxon>Anguinidae</taxon>
        <taxon>Anguininae</taxon>
        <taxon>Ditylenchus</taxon>
    </lineage>
</organism>
<evidence type="ECO:0000256" key="15">
    <source>
        <dbReference type="ARBA" id="ARBA00049297"/>
    </source>
</evidence>
<feature type="region of interest" description="Disordered" evidence="20">
    <location>
        <begin position="1"/>
        <end position="25"/>
    </location>
</feature>
<dbReference type="InterPro" id="IPR011990">
    <property type="entry name" value="TPR-like_helical_dom_sf"/>
</dbReference>
<protein>
    <recommendedName>
        <fullName evidence="12">protein adenylyltransferase</fullName>
        <ecNumber evidence="12">2.7.7.108</ecNumber>
    </recommendedName>
</protein>
<evidence type="ECO:0000256" key="14">
    <source>
        <dbReference type="ARBA" id="ARBA00048696"/>
    </source>
</evidence>
<feature type="binding site" evidence="17">
    <location>
        <position position="451"/>
    </location>
    <ligand>
        <name>ATP</name>
        <dbReference type="ChEBI" id="CHEBI:30616"/>
    </ligand>
</feature>
<dbReference type="InterPro" id="IPR040198">
    <property type="entry name" value="Fido_containing"/>
</dbReference>
<feature type="binding site" evidence="17">
    <location>
        <begin position="411"/>
        <end position="418"/>
    </location>
    <ligand>
        <name>ATP</name>
        <dbReference type="ChEBI" id="CHEBI:30616"/>
    </ligand>
</feature>
<evidence type="ECO:0000256" key="3">
    <source>
        <dbReference type="ARBA" id="ARBA00022679"/>
    </source>
</evidence>
<keyword evidence="8" id="KW-0802">TPR repeat</keyword>
<comment type="catalytic activity">
    <reaction evidence="15">
        <text>3-O-(5'-adenylyl)-L-threonyl-[protein] + H2O = L-threonyl-[protein] + AMP + H(+)</text>
        <dbReference type="Rhea" id="RHEA:55932"/>
        <dbReference type="Rhea" id="RHEA-COMP:11060"/>
        <dbReference type="Rhea" id="RHEA-COMP:13847"/>
        <dbReference type="ChEBI" id="CHEBI:15377"/>
        <dbReference type="ChEBI" id="CHEBI:15378"/>
        <dbReference type="ChEBI" id="CHEBI:30013"/>
        <dbReference type="ChEBI" id="CHEBI:138113"/>
        <dbReference type="ChEBI" id="CHEBI:456215"/>
    </reaction>
</comment>
<evidence type="ECO:0000256" key="20">
    <source>
        <dbReference type="SAM" id="MobiDB-lite"/>
    </source>
</evidence>
<dbReference type="Gene3D" id="1.10.3290.10">
    <property type="entry name" value="Fido-like domain"/>
    <property type="match status" value="1"/>
</dbReference>
<dbReference type="EMBL" id="JAKKPZ010000011">
    <property type="protein sequence ID" value="KAI1715595.1"/>
    <property type="molecule type" value="Genomic_DNA"/>
</dbReference>
<gene>
    <name evidence="23" type="ORF">DdX_07916</name>
</gene>
<keyword evidence="10 21" id="KW-1133">Transmembrane helix</keyword>
<sequence>MDQRRLCRSSSTGTHTSSPPQSNTHANKLLFNRRSLTQLIVLCIVISTVIQVLIPLLQLFSAVIICQSELIGGEVKSRIFNCPASSVMNREHKRVRRSANFVSYFDDPYVVQEWGIDRESKTDSNNKEMILSGRAMTDETRPKPWIEAEAIAALHAAKRSREHGNLQRAKVIIEHAYSLAPYHPDILTEYGVFLETVHNNVVEAEGYYLRALAHDPQHSEALIRREKTLPLVEEIDNRMFKRIHAKREHFLKIPRTDPGLRRAMRESYFQHVYHTVALEGNTMSLIQTRSILETRMAVAGKSIIEHNEILGMDAALRFLNQTLTHIGELTLQDILAIHKRVLGFVDPLVAGVIRSTQVYVGNFVPTAPEFIMSEMEELISWLNDEETLSMDPVEMAALTHYKLVYIHPFIDGNGRTSRLLMNFILMQAGFPPVIIPVEERSRYYSTLQQANQGDLRPFIRFIAEQTDRTLEEFIASSAVCDIGECPIEDISRKNFDAELQVEQTRGGIRWTP</sequence>
<dbReference type="Proteomes" id="UP001201812">
    <property type="component" value="Unassembled WGS sequence"/>
</dbReference>
<comment type="catalytic activity">
    <reaction evidence="14">
        <text>L-tyrosyl-[protein] + ATP = O-(5'-adenylyl)-L-tyrosyl-[protein] + diphosphate</text>
        <dbReference type="Rhea" id="RHEA:54288"/>
        <dbReference type="Rhea" id="RHEA-COMP:10136"/>
        <dbReference type="Rhea" id="RHEA-COMP:13846"/>
        <dbReference type="ChEBI" id="CHEBI:30616"/>
        <dbReference type="ChEBI" id="CHEBI:33019"/>
        <dbReference type="ChEBI" id="CHEBI:46858"/>
        <dbReference type="ChEBI" id="CHEBI:83624"/>
        <dbReference type="EC" id="2.7.7.108"/>
    </reaction>
</comment>
<comment type="subcellular location">
    <subcellularLocation>
        <location evidence="1">Membrane</location>
        <topology evidence="1">Single-pass membrane protein</topology>
    </subcellularLocation>
</comment>
<keyword evidence="11 21" id="KW-0472">Membrane</keyword>
<evidence type="ECO:0000256" key="7">
    <source>
        <dbReference type="ARBA" id="ARBA00022741"/>
    </source>
</evidence>
<dbReference type="GO" id="GO:0005524">
    <property type="term" value="F:ATP binding"/>
    <property type="evidence" value="ECO:0007669"/>
    <property type="project" value="UniProtKB-KW"/>
</dbReference>
<dbReference type="InterPro" id="IPR036597">
    <property type="entry name" value="Fido-like_dom_sf"/>
</dbReference>
<keyword evidence="7 17" id="KW-0547">Nucleotide-binding</keyword>
<dbReference type="GO" id="GO:0016020">
    <property type="term" value="C:membrane"/>
    <property type="evidence" value="ECO:0007669"/>
    <property type="project" value="UniProtKB-SubCell"/>
</dbReference>
<evidence type="ECO:0000256" key="18">
    <source>
        <dbReference type="PIRSR" id="PIRSR640198-3"/>
    </source>
</evidence>
<dbReference type="Pfam" id="PF02661">
    <property type="entry name" value="Fic"/>
    <property type="match status" value="1"/>
</dbReference>
<evidence type="ECO:0000256" key="6">
    <source>
        <dbReference type="ARBA" id="ARBA00022737"/>
    </source>
</evidence>
<feature type="binding site" evidence="17">
    <location>
        <begin position="443"/>
        <end position="444"/>
    </location>
    <ligand>
        <name>ATP</name>
        <dbReference type="ChEBI" id="CHEBI:30616"/>
    </ligand>
</feature>
<evidence type="ECO:0000256" key="19">
    <source>
        <dbReference type="PIRSR" id="PIRSR640198-4"/>
    </source>
</evidence>
<reference evidence="23" key="1">
    <citation type="submission" date="2022-01" db="EMBL/GenBank/DDBJ databases">
        <title>Genome Sequence Resource for Two Populations of Ditylenchus destructor, the Migratory Endoparasitic Phytonematode.</title>
        <authorList>
            <person name="Zhang H."/>
            <person name="Lin R."/>
            <person name="Xie B."/>
        </authorList>
    </citation>
    <scope>NUCLEOTIDE SEQUENCE</scope>
    <source>
        <strain evidence="23">BazhouSP</strain>
    </source>
</reference>
<evidence type="ECO:0000256" key="9">
    <source>
        <dbReference type="ARBA" id="ARBA00022840"/>
    </source>
</evidence>
<keyword evidence="3" id="KW-0808">Transferase</keyword>
<dbReference type="GO" id="GO:0070733">
    <property type="term" value="F:AMPylase activity"/>
    <property type="evidence" value="ECO:0007669"/>
    <property type="project" value="UniProtKB-EC"/>
</dbReference>
<evidence type="ECO:0000256" key="8">
    <source>
        <dbReference type="ARBA" id="ARBA00022803"/>
    </source>
</evidence>
<accession>A0AAD4N4W9</accession>
<keyword evidence="5" id="KW-0548">Nucleotidyltransferase</keyword>
<keyword evidence="9 17" id="KW-0067">ATP-binding</keyword>
<evidence type="ECO:0000256" key="16">
    <source>
        <dbReference type="PIRSR" id="PIRSR640198-1"/>
    </source>
</evidence>
<proteinExistence type="inferred from homology"/>
<evidence type="ECO:0000256" key="2">
    <source>
        <dbReference type="ARBA" id="ARBA00009742"/>
    </source>
</evidence>
<dbReference type="SUPFAM" id="SSF140931">
    <property type="entry name" value="Fic-like"/>
    <property type="match status" value="1"/>
</dbReference>
<evidence type="ECO:0000256" key="13">
    <source>
        <dbReference type="ARBA" id="ARBA00047939"/>
    </source>
</evidence>
<evidence type="ECO:0000256" key="12">
    <source>
        <dbReference type="ARBA" id="ARBA00034531"/>
    </source>
</evidence>
<dbReference type="InterPro" id="IPR003812">
    <property type="entry name" value="Fido"/>
</dbReference>
<keyword evidence="6" id="KW-0677">Repeat</keyword>
<keyword evidence="24" id="KW-1185">Reference proteome</keyword>
<evidence type="ECO:0000256" key="11">
    <source>
        <dbReference type="ARBA" id="ARBA00023136"/>
    </source>
</evidence>
<evidence type="ECO:0000256" key="1">
    <source>
        <dbReference type="ARBA" id="ARBA00004167"/>
    </source>
</evidence>
<dbReference type="AlphaFoldDB" id="A0AAD4N4W9"/>
<comment type="catalytic activity">
    <reaction evidence="13">
        <text>L-threonyl-[protein] + ATP = 3-O-(5'-adenylyl)-L-threonyl-[protein] + diphosphate</text>
        <dbReference type="Rhea" id="RHEA:54292"/>
        <dbReference type="Rhea" id="RHEA-COMP:11060"/>
        <dbReference type="Rhea" id="RHEA-COMP:13847"/>
        <dbReference type="ChEBI" id="CHEBI:30013"/>
        <dbReference type="ChEBI" id="CHEBI:30616"/>
        <dbReference type="ChEBI" id="CHEBI:33019"/>
        <dbReference type="ChEBI" id="CHEBI:138113"/>
        <dbReference type="EC" id="2.7.7.108"/>
    </reaction>
</comment>
<feature type="compositionally biased region" description="Low complexity" evidence="20">
    <location>
        <begin position="9"/>
        <end position="18"/>
    </location>
</feature>
<comment type="similarity">
    <text evidence="2">Belongs to the fic family.</text>
</comment>
<keyword evidence="4 21" id="KW-0812">Transmembrane</keyword>
<evidence type="ECO:0000256" key="21">
    <source>
        <dbReference type="SAM" id="Phobius"/>
    </source>
</evidence>
<evidence type="ECO:0000256" key="17">
    <source>
        <dbReference type="PIRSR" id="PIRSR640198-2"/>
    </source>
</evidence>
<evidence type="ECO:0000256" key="10">
    <source>
        <dbReference type="ARBA" id="ARBA00022989"/>
    </source>
</evidence>
<dbReference type="PANTHER" id="PTHR13504:SF34">
    <property type="entry name" value="PROTEIN ADENYLYLTRANSFERASE FICD"/>
    <property type="match status" value="1"/>
</dbReference>
<dbReference type="Gene3D" id="1.25.40.10">
    <property type="entry name" value="Tetratricopeptide repeat domain"/>
    <property type="match status" value="1"/>
</dbReference>
<evidence type="ECO:0000313" key="24">
    <source>
        <dbReference type="Proteomes" id="UP001201812"/>
    </source>
</evidence>
<comment type="caution">
    <text evidence="23">The sequence shown here is derived from an EMBL/GenBank/DDBJ whole genome shotgun (WGS) entry which is preliminary data.</text>
</comment>
<dbReference type="PANTHER" id="PTHR13504">
    <property type="entry name" value="FIDO DOMAIN-CONTAINING PROTEIN DDB_G0283145"/>
    <property type="match status" value="1"/>
</dbReference>
<evidence type="ECO:0000256" key="5">
    <source>
        <dbReference type="ARBA" id="ARBA00022695"/>
    </source>
</evidence>
<feature type="domain" description="Fido" evidence="22">
    <location>
        <begin position="329"/>
        <end position="464"/>
    </location>
</feature>
<feature type="active site" evidence="16">
    <location>
        <position position="407"/>
    </location>
</feature>
<evidence type="ECO:0000259" key="22">
    <source>
        <dbReference type="PROSITE" id="PS51459"/>
    </source>
</evidence>